<feature type="transmembrane region" description="Helical" evidence="1">
    <location>
        <begin position="513"/>
        <end position="531"/>
    </location>
</feature>
<proteinExistence type="predicted"/>
<keyword evidence="1" id="KW-0812">Transmembrane</keyword>
<evidence type="ECO:0000256" key="1">
    <source>
        <dbReference type="SAM" id="Phobius"/>
    </source>
</evidence>
<keyword evidence="3" id="KW-1185">Reference proteome</keyword>
<accession>A0ABR4XKW7</accession>
<dbReference type="EMBL" id="JQZV01000013">
    <property type="protein sequence ID" value="KGN92114.1"/>
    <property type="molecule type" value="Genomic_DNA"/>
</dbReference>
<sequence>METPKHSRHIFIFPFQWDYIDHPSGKKKNTSYGKRTDLDAFDRLFTKVSPLKRRYFEIGLSAEHYSEYVYFHPFARKALYGTKENRSIYFYELEVDGGRYCIDINTGSLSVTYELRLESVSLHAFNTGVGVISFSLYNDKYVEEEDVLRINDFGRRLYPQFMASDDRLKAKTTFLANSISGSIGDMSFYDDFSQFEQLINHTDIFLPPDHIRQVFGYKPTDKLGDDRCKFVFRNSDEETGRIRISPVMDDRMYFLSCFYSRELAESLKESERNFSREEKIQGGLCFLPEMGYAYEVGKKRDFWYRYLFGDGLFKGVASDRLQLEEIKRCSYERWIEAGTLIGITRDSAVYTIGWDVIEGHFMSMYYQMAILCLVQRASVLRFSGEISYLTSQIRRGKRKAGSNIKELYENYIRFLNELYFREVTSQIQGMEMYEMFQKNMNIERDTKALEGEMTELFGYLDIDEQSKLNRIANLYLPLGLLTGVLGINTFAKGGIFSEFLGSDLYIQWHAGDIVTLLVMALCLFVPIRYYLTHKK</sequence>
<name>A0ABR4XKW7_9PORP</name>
<reference evidence="2 3" key="1">
    <citation type="submission" date="2014-08" db="EMBL/GenBank/DDBJ databases">
        <title>Porphyromonas canoris strain:OH2762 Genome sequencing.</title>
        <authorList>
            <person name="Wallis C."/>
            <person name="Deusch O."/>
            <person name="O'Flynn C."/>
            <person name="Davis I."/>
            <person name="Jospin G."/>
            <person name="Darling A.E."/>
            <person name="Coil D.A."/>
            <person name="Alexiev A."/>
            <person name="Horsfall A."/>
            <person name="Kirkwood N."/>
            <person name="Harris S."/>
            <person name="Eisen J.A."/>
        </authorList>
    </citation>
    <scope>NUCLEOTIDE SEQUENCE [LARGE SCALE GENOMIC DNA]</scope>
    <source>
        <strain evidence="3">COT-108 OH2762</strain>
    </source>
</reference>
<gene>
    <name evidence="2" type="ORF">HQ43_08765</name>
</gene>
<evidence type="ECO:0000313" key="3">
    <source>
        <dbReference type="Proteomes" id="UP000030101"/>
    </source>
</evidence>
<dbReference type="RefSeq" id="WP_036792078.1">
    <property type="nucleotide sequence ID" value="NZ_JQZV01000013.1"/>
</dbReference>
<comment type="caution">
    <text evidence="2">The sequence shown here is derived from an EMBL/GenBank/DDBJ whole genome shotgun (WGS) entry which is preliminary data.</text>
</comment>
<feature type="transmembrane region" description="Helical" evidence="1">
    <location>
        <begin position="474"/>
        <end position="493"/>
    </location>
</feature>
<protein>
    <recommendedName>
        <fullName evidence="4">CorA-like Mg2+ transporter protein</fullName>
    </recommendedName>
</protein>
<evidence type="ECO:0000313" key="2">
    <source>
        <dbReference type="EMBL" id="KGN92114.1"/>
    </source>
</evidence>
<dbReference type="Proteomes" id="UP000030101">
    <property type="component" value="Unassembled WGS sequence"/>
</dbReference>
<keyword evidence="1" id="KW-1133">Transmembrane helix</keyword>
<evidence type="ECO:0008006" key="4">
    <source>
        <dbReference type="Google" id="ProtNLM"/>
    </source>
</evidence>
<keyword evidence="1" id="KW-0472">Membrane</keyword>
<organism evidence="2 3">
    <name type="scientific">Porphyromonas canoris</name>
    <dbReference type="NCBI Taxonomy" id="36875"/>
    <lineage>
        <taxon>Bacteria</taxon>
        <taxon>Pseudomonadati</taxon>
        <taxon>Bacteroidota</taxon>
        <taxon>Bacteroidia</taxon>
        <taxon>Bacteroidales</taxon>
        <taxon>Porphyromonadaceae</taxon>
        <taxon>Porphyromonas</taxon>
    </lineage>
</organism>